<gene>
    <name evidence="6" type="ORF">WG66_17499</name>
</gene>
<evidence type="ECO:0000256" key="3">
    <source>
        <dbReference type="ARBA" id="ARBA00022833"/>
    </source>
</evidence>
<keyword evidence="2 4" id="KW-0863">Zinc-finger</keyword>
<dbReference type="PROSITE" id="PS50865">
    <property type="entry name" value="ZF_MYND_2"/>
    <property type="match status" value="1"/>
</dbReference>
<organism evidence="6 7">
    <name type="scientific">Moniliophthora roreri</name>
    <name type="common">Frosty pod rot fungus</name>
    <name type="synonym">Monilia roreri</name>
    <dbReference type="NCBI Taxonomy" id="221103"/>
    <lineage>
        <taxon>Eukaryota</taxon>
        <taxon>Fungi</taxon>
        <taxon>Dikarya</taxon>
        <taxon>Basidiomycota</taxon>
        <taxon>Agaricomycotina</taxon>
        <taxon>Agaricomycetes</taxon>
        <taxon>Agaricomycetidae</taxon>
        <taxon>Agaricales</taxon>
        <taxon>Marasmiineae</taxon>
        <taxon>Marasmiaceae</taxon>
        <taxon>Moniliophthora</taxon>
    </lineage>
</organism>
<keyword evidence="3" id="KW-0862">Zinc</keyword>
<dbReference type="Pfam" id="PF01753">
    <property type="entry name" value="zf-MYND"/>
    <property type="match status" value="1"/>
</dbReference>
<evidence type="ECO:0000313" key="6">
    <source>
        <dbReference type="EMBL" id="KTB29918.1"/>
    </source>
</evidence>
<sequence length="643" mass="73159">MHAFLNEAGTRFTSPSIAGLRLRQLGSPPSVIDISNPATQVQTVLKVLGYLAYQMQESNAQALKCIKHHWSSHIYPWVEFLIEKFVLTNEEPSTVEGLDFVNNTLNITSLILLYPVFCADKLSESRRLRHVSPKLRSRLVPEAWLKALEVQHITWPKWIGIMALVFSGEGVELSEEFPEIIGALGPVMMERIGTVAAQHIRYLSREFRDIPDIILEEVRTSLDLLAPLIKRSDVLLPFILHGGASALVHLLSALVAQVKVVELFSDNMTRTKHALNTANITLGIMIATFVGPETISPALEAGLLQTIFKAGLILGRSNLKDFWEKIEKIITQMSSFMFYPAVLCRVVVSTRKVFESGLERQLRKSDPGWSVWQTWKLLKEKEDCLASLLDYDKRDKPWLFCGFEQCLPRDEQTSRYQKQRYLRCSACQTLVYCSRTCAKQHWEAQHRAHCVKLLKERVAGVPMPSNMDFGFFTLFTQHYVDSYEEQIFGILEIDSPPFTGIESATNVADWTTMVANLPADAKLITHEIVVIDMDTYAKLFEPDAPEIFSISDLGDLICDPRVRSNQVMIPRLCSVLQQARKEDIVVVGIFPATRGMLQKAWFVVEIKEYQEDTKTRKWNMDSRSWNAPEYYENAGLDSGYSWV</sequence>
<dbReference type="Proteomes" id="UP000054988">
    <property type="component" value="Unassembled WGS sequence"/>
</dbReference>
<comment type="caution">
    <text evidence="6">The sequence shown here is derived from an EMBL/GenBank/DDBJ whole genome shotgun (WGS) entry which is preliminary data.</text>
</comment>
<dbReference type="GO" id="GO:0008270">
    <property type="term" value="F:zinc ion binding"/>
    <property type="evidence" value="ECO:0007669"/>
    <property type="project" value="UniProtKB-KW"/>
</dbReference>
<evidence type="ECO:0000256" key="1">
    <source>
        <dbReference type="ARBA" id="ARBA00022723"/>
    </source>
</evidence>
<evidence type="ECO:0000259" key="5">
    <source>
        <dbReference type="PROSITE" id="PS50865"/>
    </source>
</evidence>
<dbReference type="InterPro" id="IPR002893">
    <property type="entry name" value="Znf_MYND"/>
</dbReference>
<protein>
    <recommendedName>
        <fullName evidence="5">MYND-type domain-containing protein</fullName>
    </recommendedName>
</protein>
<evidence type="ECO:0000313" key="7">
    <source>
        <dbReference type="Proteomes" id="UP000054988"/>
    </source>
</evidence>
<accession>A0A0W0F0Q1</accession>
<proteinExistence type="predicted"/>
<dbReference type="Gene3D" id="6.10.140.2220">
    <property type="match status" value="1"/>
</dbReference>
<dbReference type="EMBL" id="LATX01002405">
    <property type="protein sequence ID" value="KTB29918.1"/>
    <property type="molecule type" value="Genomic_DNA"/>
</dbReference>
<name>A0A0W0F0Q1_MONRR</name>
<dbReference type="SUPFAM" id="SSF144232">
    <property type="entry name" value="HIT/MYND zinc finger-like"/>
    <property type="match status" value="1"/>
</dbReference>
<reference evidence="6 7" key="1">
    <citation type="submission" date="2015-12" db="EMBL/GenBank/DDBJ databases">
        <title>Draft genome sequence of Moniliophthora roreri, the causal agent of frosty pod rot of cacao.</title>
        <authorList>
            <person name="Aime M.C."/>
            <person name="Diaz-Valderrama J.R."/>
            <person name="Kijpornyongpan T."/>
            <person name="Phillips-Mora W."/>
        </authorList>
    </citation>
    <scope>NUCLEOTIDE SEQUENCE [LARGE SCALE GENOMIC DNA]</scope>
    <source>
        <strain evidence="6 7">MCA 2952</strain>
    </source>
</reference>
<evidence type="ECO:0000256" key="2">
    <source>
        <dbReference type="ARBA" id="ARBA00022771"/>
    </source>
</evidence>
<feature type="domain" description="MYND-type" evidence="5">
    <location>
        <begin position="406"/>
        <end position="450"/>
    </location>
</feature>
<keyword evidence="1" id="KW-0479">Metal-binding</keyword>
<dbReference type="AlphaFoldDB" id="A0A0W0F0Q1"/>
<evidence type="ECO:0000256" key="4">
    <source>
        <dbReference type="PROSITE-ProRule" id="PRU00134"/>
    </source>
</evidence>